<dbReference type="EMBL" id="VSRR010046783">
    <property type="protein sequence ID" value="MPC77796.1"/>
    <property type="molecule type" value="Genomic_DNA"/>
</dbReference>
<organism evidence="2 3">
    <name type="scientific">Portunus trituberculatus</name>
    <name type="common">Swimming crab</name>
    <name type="synonym">Neptunus trituberculatus</name>
    <dbReference type="NCBI Taxonomy" id="210409"/>
    <lineage>
        <taxon>Eukaryota</taxon>
        <taxon>Metazoa</taxon>
        <taxon>Ecdysozoa</taxon>
        <taxon>Arthropoda</taxon>
        <taxon>Crustacea</taxon>
        <taxon>Multicrustacea</taxon>
        <taxon>Malacostraca</taxon>
        <taxon>Eumalacostraca</taxon>
        <taxon>Eucarida</taxon>
        <taxon>Decapoda</taxon>
        <taxon>Pleocyemata</taxon>
        <taxon>Brachyura</taxon>
        <taxon>Eubrachyura</taxon>
        <taxon>Portunoidea</taxon>
        <taxon>Portunidae</taxon>
        <taxon>Portuninae</taxon>
        <taxon>Portunus</taxon>
    </lineage>
</organism>
<gene>
    <name evidence="2" type="ORF">E2C01_072263</name>
</gene>
<comment type="caution">
    <text evidence="2">The sequence shown here is derived from an EMBL/GenBank/DDBJ whole genome shotgun (WGS) entry which is preliminary data.</text>
</comment>
<evidence type="ECO:0000313" key="3">
    <source>
        <dbReference type="Proteomes" id="UP000324222"/>
    </source>
</evidence>
<protein>
    <submittedName>
        <fullName evidence="2">Uncharacterized protein</fullName>
    </submittedName>
</protein>
<name>A0A5B7I796_PORTR</name>
<reference evidence="2 3" key="1">
    <citation type="submission" date="2019-05" db="EMBL/GenBank/DDBJ databases">
        <title>Another draft genome of Portunus trituberculatus and its Hox gene families provides insights of decapod evolution.</title>
        <authorList>
            <person name="Jeong J.-H."/>
            <person name="Song I."/>
            <person name="Kim S."/>
            <person name="Choi T."/>
            <person name="Kim D."/>
            <person name="Ryu S."/>
            <person name="Kim W."/>
        </authorList>
    </citation>
    <scope>NUCLEOTIDE SEQUENCE [LARGE SCALE GENOMIC DNA]</scope>
    <source>
        <tissue evidence="2">Muscle</tissue>
    </source>
</reference>
<proteinExistence type="predicted"/>
<keyword evidence="3" id="KW-1185">Reference proteome</keyword>
<feature type="region of interest" description="Disordered" evidence="1">
    <location>
        <begin position="45"/>
        <end position="72"/>
    </location>
</feature>
<dbReference type="AlphaFoldDB" id="A0A5B7I796"/>
<evidence type="ECO:0000313" key="2">
    <source>
        <dbReference type="EMBL" id="MPC77796.1"/>
    </source>
</evidence>
<accession>A0A5B7I796</accession>
<sequence>MESGRMKRSGGPTTVIMRHSGEEVAAVKISMWWEFCLVCGLRPAGPYRQKNRAPAAGKRSKNSLTRGLEGKGRMRVQERRKCRLFWILKRRSVTREGGRECLGLGTNREQK</sequence>
<evidence type="ECO:0000256" key="1">
    <source>
        <dbReference type="SAM" id="MobiDB-lite"/>
    </source>
</evidence>
<dbReference type="Proteomes" id="UP000324222">
    <property type="component" value="Unassembled WGS sequence"/>
</dbReference>